<gene>
    <name evidence="2" type="ORF">CCACVL1_17323</name>
</gene>
<name>A0A1R3HSV5_COCAP</name>
<dbReference type="AlphaFoldDB" id="A0A1R3HSV5"/>
<evidence type="ECO:0000313" key="2">
    <source>
        <dbReference type="EMBL" id="OMO73334.1"/>
    </source>
</evidence>
<evidence type="ECO:0000313" key="3">
    <source>
        <dbReference type="Proteomes" id="UP000188268"/>
    </source>
</evidence>
<dbReference type="OMA" id="VLRFQFQ"/>
<accession>A0A1R3HSV5</accession>
<dbReference type="Gramene" id="OMO73334">
    <property type="protein sequence ID" value="OMO73334"/>
    <property type="gene ID" value="CCACVL1_17323"/>
</dbReference>
<dbReference type="Pfam" id="PF22917">
    <property type="entry name" value="PRISE"/>
    <property type="match status" value="1"/>
</dbReference>
<reference evidence="2 3" key="1">
    <citation type="submission" date="2013-09" db="EMBL/GenBank/DDBJ databases">
        <title>Corchorus capsularis genome sequencing.</title>
        <authorList>
            <person name="Alam M."/>
            <person name="Haque M.S."/>
            <person name="Islam M.S."/>
            <person name="Emdad E.M."/>
            <person name="Islam M.M."/>
            <person name="Ahmed B."/>
            <person name="Halim A."/>
            <person name="Hossen Q.M.M."/>
            <person name="Hossain M.Z."/>
            <person name="Ahmed R."/>
            <person name="Khan M.M."/>
            <person name="Islam R."/>
            <person name="Rashid M.M."/>
            <person name="Khan S.A."/>
            <person name="Rahman M.S."/>
            <person name="Alam M."/>
        </authorList>
    </citation>
    <scope>NUCLEOTIDE SEQUENCE [LARGE SCALE GENOMIC DNA]</scope>
    <source>
        <strain evidence="3">cv. CVL-1</strain>
        <tissue evidence="2">Whole seedling</tissue>
    </source>
</reference>
<dbReference type="GO" id="GO:0006629">
    <property type="term" value="P:lipid metabolic process"/>
    <property type="evidence" value="ECO:0007669"/>
    <property type="project" value="UniProtKB-ARBA"/>
</dbReference>
<dbReference type="Gene3D" id="3.40.50.720">
    <property type="entry name" value="NAD(P)-binding Rossmann-like Domain"/>
    <property type="match status" value="1"/>
</dbReference>
<keyword evidence="3" id="KW-1185">Reference proteome</keyword>
<organism evidence="2 3">
    <name type="scientific">Corchorus capsularis</name>
    <name type="common">Jute</name>
    <dbReference type="NCBI Taxonomy" id="210143"/>
    <lineage>
        <taxon>Eukaryota</taxon>
        <taxon>Viridiplantae</taxon>
        <taxon>Streptophyta</taxon>
        <taxon>Embryophyta</taxon>
        <taxon>Tracheophyta</taxon>
        <taxon>Spermatophyta</taxon>
        <taxon>Magnoliopsida</taxon>
        <taxon>eudicotyledons</taxon>
        <taxon>Gunneridae</taxon>
        <taxon>Pentapetalae</taxon>
        <taxon>rosids</taxon>
        <taxon>malvids</taxon>
        <taxon>Malvales</taxon>
        <taxon>Malvaceae</taxon>
        <taxon>Grewioideae</taxon>
        <taxon>Apeibeae</taxon>
        <taxon>Corchorus</taxon>
    </lineage>
</organism>
<dbReference type="Proteomes" id="UP000188268">
    <property type="component" value="Unassembled WGS sequence"/>
</dbReference>
<comment type="caution">
    <text evidence="2">The sequence shown here is derived from an EMBL/GenBank/DDBJ whole genome shotgun (WGS) entry which is preliminary data.</text>
</comment>
<dbReference type="InterPro" id="IPR055222">
    <property type="entry name" value="PRISE-like_Rossmann-fold"/>
</dbReference>
<dbReference type="SUPFAM" id="SSF51735">
    <property type="entry name" value="NAD(P)-binding Rossmann-fold domains"/>
    <property type="match status" value="1"/>
</dbReference>
<sequence>MEKIKEVSPQPLVALVVGVTGMAGFSLAEALKSPKALGAPWKVYGSARRDKPSWFPSSLLDGYISFDATDADDTRNKLAPLSDQVTHLFWVAIQVRETELPDITVNAAMLANVLNVLKSSPTSRLSHVTLQTGTKHYLHPFYIAHLNPHGPPFTEDLPRLPYPNLYYALEDIVSSHAPSLTYSVHRPSIIIGASSRSVYNMLLTLVTYASICRHEGLVFRYPGNKYTWEHFCDMSDTRVLAEQQIWAAVTPHAKNQAFNCTNGDVFAWKSLWKVLCDIFDLEFVPFDESEEYDFVGLMKERGKVWDEIVEKHGLCKNKLEEITCPIALYYLLRIEFQHVSSMNKSKEFGFFGYANTLKSLGMWVERLREMKIVP</sequence>
<dbReference type="GO" id="GO:0016627">
    <property type="term" value="F:oxidoreductase activity, acting on the CH-CH group of donors"/>
    <property type="evidence" value="ECO:0007669"/>
    <property type="project" value="UniProtKB-ARBA"/>
</dbReference>
<protein>
    <recommendedName>
        <fullName evidence="1">PRISE-like Rossmann-fold domain-containing protein</fullName>
    </recommendedName>
</protein>
<dbReference type="CDD" id="cd08948">
    <property type="entry name" value="5beta-POR_like_SDR_a"/>
    <property type="match status" value="1"/>
</dbReference>
<evidence type="ECO:0000259" key="1">
    <source>
        <dbReference type="Pfam" id="PF22917"/>
    </source>
</evidence>
<dbReference type="EMBL" id="AWWV01011241">
    <property type="protein sequence ID" value="OMO73334.1"/>
    <property type="molecule type" value="Genomic_DNA"/>
</dbReference>
<dbReference type="OrthoDB" id="1731983at2759"/>
<dbReference type="PANTHER" id="PTHR32487">
    <property type="entry name" value="3-OXO-DELTA(4,5)-STEROID 5-BETA-REDUCTASE"/>
    <property type="match status" value="1"/>
</dbReference>
<proteinExistence type="predicted"/>
<feature type="domain" description="PRISE-like Rossmann-fold" evidence="1">
    <location>
        <begin position="76"/>
        <end position="374"/>
    </location>
</feature>
<dbReference type="InterPro" id="IPR036291">
    <property type="entry name" value="NAD(P)-bd_dom_sf"/>
</dbReference>
<dbReference type="STRING" id="210143.A0A1R3HSV5"/>
<dbReference type="PANTHER" id="PTHR32487:SF13">
    <property type="entry name" value="LOW QUALITY PROTEIN: IRIDOID SYNTHASE-LIKE"/>
    <property type="match status" value="1"/>
</dbReference>